<dbReference type="AlphaFoldDB" id="A0A9W9J7Z1"/>
<evidence type="ECO:0000313" key="2">
    <source>
        <dbReference type="Proteomes" id="UP001150942"/>
    </source>
</evidence>
<comment type="caution">
    <text evidence="1">The sequence shown here is derived from an EMBL/GenBank/DDBJ whole genome shotgun (WGS) entry which is preliminary data.</text>
</comment>
<name>A0A9W9J7Z1_9EURO</name>
<proteinExistence type="predicted"/>
<evidence type="ECO:0000313" key="1">
    <source>
        <dbReference type="EMBL" id="KAJ5192194.1"/>
    </source>
</evidence>
<accession>A0A9W9J7Z1</accession>
<dbReference type="Proteomes" id="UP001150942">
    <property type="component" value="Unassembled WGS sequence"/>
</dbReference>
<reference evidence="1" key="1">
    <citation type="submission" date="2022-11" db="EMBL/GenBank/DDBJ databases">
        <authorList>
            <person name="Petersen C."/>
        </authorList>
    </citation>
    <scope>NUCLEOTIDE SEQUENCE</scope>
    <source>
        <strain evidence="1">IBT 20477</strain>
    </source>
</reference>
<organism evidence="1 2">
    <name type="scientific">Penicillium cf. viridicatum</name>
    <dbReference type="NCBI Taxonomy" id="2972119"/>
    <lineage>
        <taxon>Eukaryota</taxon>
        <taxon>Fungi</taxon>
        <taxon>Dikarya</taxon>
        <taxon>Ascomycota</taxon>
        <taxon>Pezizomycotina</taxon>
        <taxon>Eurotiomycetes</taxon>
        <taxon>Eurotiomycetidae</taxon>
        <taxon>Eurotiales</taxon>
        <taxon>Aspergillaceae</taxon>
        <taxon>Penicillium</taxon>
    </lineage>
</organism>
<reference evidence="1" key="2">
    <citation type="journal article" date="2023" name="IMA Fungus">
        <title>Comparative genomic study of the Penicillium genus elucidates a diverse pangenome and 15 lateral gene transfer events.</title>
        <authorList>
            <person name="Petersen C."/>
            <person name="Sorensen T."/>
            <person name="Nielsen M.R."/>
            <person name="Sondergaard T.E."/>
            <person name="Sorensen J.L."/>
            <person name="Fitzpatrick D.A."/>
            <person name="Frisvad J.C."/>
            <person name="Nielsen K.L."/>
        </authorList>
    </citation>
    <scope>NUCLEOTIDE SEQUENCE</scope>
    <source>
        <strain evidence="1">IBT 20477</strain>
    </source>
</reference>
<gene>
    <name evidence="1" type="ORF">N7449_008336</name>
</gene>
<dbReference type="OrthoDB" id="4343792at2759"/>
<protein>
    <submittedName>
        <fullName evidence="1">Uncharacterized protein</fullName>
    </submittedName>
</protein>
<sequence>MAVSVISRQFMVARLRSSIDKTIQSLKEDPGPDVKVFITLPSGKAVTIFGPRMIVVSCLLAEAQPTQPQFYYLMRMASWAAFGAHAITLGMSDLFNQVLTVVILLLSTYLTARHAGGYREAIGTQFCLEVDMGDPGLPCGAAYIRLDMSTTEENSMVHWSMMPQRSNSGQFCHEGGRGPATLEIG</sequence>
<keyword evidence="2" id="KW-1185">Reference proteome</keyword>
<dbReference type="EMBL" id="JAPQKQ010000006">
    <property type="protein sequence ID" value="KAJ5192194.1"/>
    <property type="molecule type" value="Genomic_DNA"/>
</dbReference>